<reference evidence="1 2" key="1">
    <citation type="journal article" date="2012" name="Eukaryot. Cell">
        <title>Draft genome sequence of Wickerhamomyces ciferrii NRRL Y-1031 F-60-10.</title>
        <authorList>
            <person name="Schneider J."/>
            <person name="Andrea H."/>
            <person name="Blom J."/>
            <person name="Jaenicke S."/>
            <person name="Ruckert C."/>
            <person name="Schorsch C."/>
            <person name="Szczepanowski R."/>
            <person name="Farwick M."/>
            <person name="Goesmann A."/>
            <person name="Puhler A."/>
            <person name="Schaffer S."/>
            <person name="Tauch A."/>
            <person name="Kohler T."/>
            <person name="Brinkrolf K."/>
        </authorList>
    </citation>
    <scope>NUCLEOTIDE SEQUENCE [LARGE SCALE GENOMIC DNA]</scope>
    <source>
        <strain evidence="2">ATCC 14091 / BCRC 22168 / CBS 111 / JCM 3599 / NBRC 0793 / NRRL Y-1031 F-60-10</strain>
    </source>
</reference>
<dbReference type="Proteomes" id="UP000009328">
    <property type="component" value="Unassembled WGS sequence"/>
</dbReference>
<proteinExistence type="predicted"/>
<keyword evidence="2" id="KW-1185">Reference proteome</keyword>
<protein>
    <submittedName>
        <fullName evidence="1">CAP-Gly domain-containing linker protein 1</fullName>
    </submittedName>
</protein>
<evidence type="ECO:0000313" key="1">
    <source>
        <dbReference type="EMBL" id="CCH46406.1"/>
    </source>
</evidence>
<evidence type="ECO:0000313" key="2">
    <source>
        <dbReference type="Proteomes" id="UP000009328"/>
    </source>
</evidence>
<accession>K0KTB6</accession>
<dbReference type="HOGENOM" id="CLU_374774_0_0_1"/>
<name>K0KTB6_WICCF</name>
<gene>
    <name evidence="1" type="ORF">BN7_5999</name>
</gene>
<comment type="caution">
    <text evidence="1">The sequence shown here is derived from an EMBL/GenBank/DDBJ whole genome shotgun (WGS) entry which is preliminary data.</text>
</comment>
<dbReference type="InParanoid" id="K0KTB6"/>
<dbReference type="EMBL" id="CAIF01000244">
    <property type="protein sequence ID" value="CCH46406.1"/>
    <property type="molecule type" value="Genomic_DNA"/>
</dbReference>
<sequence>MQAPKDLVKISAKRFGNISSKRRIYYAEHIPSSTPDSAPHMFANIHKKKEEDIRNKSIDPKEPIRNMFQKLINDLNKSENPLEAPTASPNTPTARLPYKNLPPRLQLALRSTNDPHIKLNALLSHKDLLSINPKYVDDVLIEDLNIISAEDLYSSLSEDLVLQLVRFYVKHKDFDQVAKIVVQAVSKNYHNDISVLSLKINNQLNKDHDLKFGFFDTMKSIYKIVTDSGNPKLFKFHYNVLTEKGRVFGFNNLEIEYEDLLNIMKLDQIIDNYQSIEEIPSQIWETKYEYINLKLALKSIENNRLSEGMDTLNKFKLLGEDGVLYRFLKAGNKFPKSKDNKSPTSFEQHLLNAISENKGYVMTRIDTQILKKTITNFNVFNKIMENMEDGKSASKVKNTYLQKLLDMDSRSAVVNFITKNLVKAEQFETQNLARAVFATKNKKLLSGLSRSLPKEAKNELLSSLITRSSSTIGKSKEESVPERQFNEMKWILESVNYNIHDSSFRHFAKLMTKLPIESQKSIMLKLSGISCAEYIKFVEKGVPISSMLIPTLFKIGKVESGYWLSRIARHIAGSCSTEECLYIFNDLKEQDTKAFLALYNKTIGSFLYLKKFDICQELFRYFPSDQLQILTNEYMVKDGKDPIYFDAMRENPIEILKLETIKILQDESKNGYGKDLQRRLWILRGHKKFDEQMAELLLKRVVRKQRINGELKVTERMQWCIGLCDSYGVKKETIEKILFTD</sequence>
<organism evidence="1 2">
    <name type="scientific">Wickerhamomyces ciferrii (strain ATCC 14091 / BCRC 22168 / CBS 111 / JCM 3599 / NBRC 0793 / NRRL Y-1031 F-60-10)</name>
    <name type="common">Yeast</name>
    <name type="synonym">Pichia ciferrii</name>
    <dbReference type="NCBI Taxonomy" id="1206466"/>
    <lineage>
        <taxon>Eukaryota</taxon>
        <taxon>Fungi</taxon>
        <taxon>Dikarya</taxon>
        <taxon>Ascomycota</taxon>
        <taxon>Saccharomycotina</taxon>
        <taxon>Saccharomycetes</taxon>
        <taxon>Phaffomycetales</taxon>
        <taxon>Wickerhamomycetaceae</taxon>
        <taxon>Wickerhamomyces</taxon>
    </lineage>
</organism>
<dbReference type="AlphaFoldDB" id="K0KTB6"/>